<name>A0A1M5DC64_9FIRM</name>
<protein>
    <submittedName>
        <fullName evidence="6">2Fe-2S iron-sulfur cluster binding domain-containing protein</fullName>
    </submittedName>
</protein>
<feature type="domain" description="4Fe-4S ferredoxin-type" evidence="5">
    <location>
        <begin position="143"/>
        <end position="171"/>
    </location>
</feature>
<dbReference type="SUPFAM" id="SSF46548">
    <property type="entry name" value="alpha-helical ferredoxin"/>
    <property type="match status" value="1"/>
</dbReference>
<evidence type="ECO:0000256" key="2">
    <source>
        <dbReference type="ARBA" id="ARBA00023004"/>
    </source>
</evidence>
<dbReference type="InterPro" id="IPR006058">
    <property type="entry name" value="2Fe2S_fd_BS"/>
</dbReference>
<feature type="domain" description="2Fe-2S ferredoxin-type" evidence="4">
    <location>
        <begin position="6"/>
        <end position="84"/>
    </location>
</feature>
<reference evidence="7" key="1">
    <citation type="submission" date="2016-11" db="EMBL/GenBank/DDBJ databases">
        <authorList>
            <person name="Varghese N."/>
            <person name="Submissions S."/>
        </authorList>
    </citation>
    <scope>NUCLEOTIDE SEQUENCE [LARGE SCALE GENOMIC DNA]</scope>
    <source>
        <strain evidence="7">DSM 11792</strain>
    </source>
</reference>
<dbReference type="SUPFAM" id="SSF54292">
    <property type="entry name" value="2Fe-2S ferredoxin-like"/>
    <property type="match status" value="1"/>
</dbReference>
<dbReference type="InterPro" id="IPR017900">
    <property type="entry name" value="4Fe4S_Fe_S_CS"/>
</dbReference>
<dbReference type="RefSeq" id="WP_073167310.1">
    <property type="nucleotide sequence ID" value="NZ_FQUW01000047.1"/>
</dbReference>
<dbReference type="PROSITE" id="PS00198">
    <property type="entry name" value="4FE4S_FER_1"/>
    <property type="match status" value="1"/>
</dbReference>
<dbReference type="GO" id="GO:0046872">
    <property type="term" value="F:metal ion binding"/>
    <property type="evidence" value="ECO:0007669"/>
    <property type="project" value="UniProtKB-KW"/>
</dbReference>
<dbReference type="AlphaFoldDB" id="A0A1M5DC64"/>
<keyword evidence="7" id="KW-1185">Reference proteome</keyword>
<dbReference type="Proteomes" id="UP000184196">
    <property type="component" value="Unassembled WGS sequence"/>
</dbReference>
<evidence type="ECO:0000313" key="6">
    <source>
        <dbReference type="EMBL" id="SHF64292.1"/>
    </source>
</evidence>
<feature type="domain" description="4Fe-4S ferredoxin-type" evidence="5">
    <location>
        <begin position="104"/>
        <end position="133"/>
    </location>
</feature>
<accession>A0A1M5DC64</accession>
<organism evidence="6 7">
    <name type="scientific">Desulfofundulus australicus DSM 11792</name>
    <dbReference type="NCBI Taxonomy" id="1121425"/>
    <lineage>
        <taxon>Bacteria</taxon>
        <taxon>Bacillati</taxon>
        <taxon>Bacillota</taxon>
        <taxon>Clostridia</taxon>
        <taxon>Eubacteriales</taxon>
        <taxon>Peptococcaceae</taxon>
        <taxon>Desulfofundulus</taxon>
    </lineage>
</organism>
<sequence length="227" mass="25877">MAEERKMVNIYIMGKHYKVPYGLTIMKAMEYAGYRFVRGCGCRGGFCGACGTVYRKPGDFRLKVGLACQTMVEDNMYLTQIPFYPANKATYNLEELTPTLSTILQYYPEVTRCLGCNQCTRICPQELKVMDYIAAAQRGDIEKVAHLSFDCIMCGLCASRCPAEIVHYNVAILARRLYGRHIAPPAKHLAKRVEEIKAGKFDEEIQKLMKMNKEELQKLYNARDIEP</sequence>
<keyword evidence="3" id="KW-0411">Iron-sulfur</keyword>
<gene>
    <name evidence="6" type="ORF">SAMN02745218_02777</name>
</gene>
<dbReference type="InterPro" id="IPR001041">
    <property type="entry name" value="2Fe-2S_ferredoxin-type"/>
</dbReference>
<evidence type="ECO:0000313" key="7">
    <source>
        <dbReference type="Proteomes" id="UP000184196"/>
    </source>
</evidence>
<evidence type="ECO:0000256" key="3">
    <source>
        <dbReference type="ARBA" id="ARBA00023014"/>
    </source>
</evidence>
<dbReference type="Gene3D" id="3.30.70.20">
    <property type="match status" value="1"/>
</dbReference>
<evidence type="ECO:0000259" key="4">
    <source>
        <dbReference type="PROSITE" id="PS51085"/>
    </source>
</evidence>
<proteinExistence type="predicted"/>
<keyword evidence="2" id="KW-0408">Iron</keyword>
<keyword evidence="1" id="KW-0479">Metal-binding</keyword>
<dbReference type="InterPro" id="IPR036010">
    <property type="entry name" value="2Fe-2S_ferredoxin-like_sf"/>
</dbReference>
<dbReference type="OrthoDB" id="9800558at2"/>
<dbReference type="GO" id="GO:0051537">
    <property type="term" value="F:2 iron, 2 sulfur cluster binding"/>
    <property type="evidence" value="ECO:0007669"/>
    <property type="project" value="InterPro"/>
</dbReference>
<dbReference type="PROSITE" id="PS00197">
    <property type="entry name" value="2FE2S_FER_1"/>
    <property type="match status" value="1"/>
</dbReference>
<dbReference type="EMBL" id="FQUW01000047">
    <property type="protein sequence ID" value="SHF64292.1"/>
    <property type="molecule type" value="Genomic_DNA"/>
</dbReference>
<dbReference type="PROSITE" id="PS51085">
    <property type="entry name" value="2FE2S_FER_2"/>
    <property type="match status" value="1"/>
</dbReference>
<dbReference type="PROSITE" id="PS51379">
    <property type="entry name" value="4FE4S_FER_2"/>
    <property type="match status" value="2"/>
</dbReference>
<evidence type="ECO:0000256" key="1">
    <source>
        <dbReference type="ARBA" id="ARBA00022723"/>
    </source>
</evidence>
<dbReference type="Pfam" id="PF13237">
    <property type="entry name" value="Fer4_10"/>
    <property type="match status" value="1"/>
</dbReference>
<dbReference type="Pfam" id="PF13510">
    <property type="entry name" value="Fer2_4"/>
    <property type="match status" value="1"/>
</dbReference>
<dbReference type="InterPro" id="IPR017896">
    <property type="entry name" value="4Fe4S_Fe-S-bd"/>
</dbReference>
<evidence type="ECO:0000259" key="5">
    <source>
        <dbReference type="PROSITE" id="PS51379"/>
    </source>
</evidence>